<keyword evidence="3 5" id="KW-1133">Transmembrane helix</keyword>
<feature type="transmembrane region" description="Helical" evidence="5">
    <location>
        <begin position="243"/>
        <end position="262"/>
    </location>
</feature>
<dbReference type="OrthoDB" id="15270at2759"/>
<sequence>MKTHKFGASVMDIGVGAFVAANAFASSDAKYKNLLLSVPKLFKKVFPLLVVGFIRWASTAGTGYHVDPTEYGIHWNFFMSLAIVHTVSITIIRNFSRTRPGFLALIVLVTYEIALRKLDLYNLVFGPDRSSFFLANKEGILGSIGLTALYLLYVELGRIILPKIKSNESILKDVTGLCLLFWLLVIFLHSIGIEPSRRLSNLGYVVWIAAMAMSFLLFCTIGEIARVRMRVSQPRLINDLNRTMLPVFLLANIFTGLVNFSIETHKQTSLTAHFIMIIYLLFVSTVAWGICRNEKLLRFVRSLFGGPPRAKTADVSISALPFSSKSNVFPSN</sequence>
<gene>
    <name evidence="6" type="ORF">GSOID_T00012558001</name>
</gene>
<dbReference type="Pfam" id="PF06423">
    <property type="entry name" value="GWT1"/>
    <property type="match status" value="1"/>
</dbReference>
<dbReference type="InterPro" id="IPR009447">
    <property type="entry name" value="PIGW/GWT1"/>
</dbReference>
<dbReference type="EMBL" id="FN653056">
    <property type="protein sequence ID" value="CBY24663.1"/>
    <property type="molecule type" value="Genomic_DNA"/>
</dbReference>
<evidence type="ECO:0000256" key="5">
    <source>
        <dbReference type="SAM" id="Phobius"/>
    </source>
</evidence>
<evidence type="ECO:0000313" key="6">
    <source>
        <dbReference type="EMBL" id="CBY24663.1"/>
    </source>
</evidence>
<dbReference type="PANTHER" id="PTHR20661:SF0">
    <property type="entry name" value="PHOSPHATIDYLINOSITOL-GLYCAN BIOSYNTHESIS CLASS W PROTEIN"/>
    <property type="match status" value="1"/>
</dbReference>
<feature type="transmembrane region" description="Helical" evidence="5">
    <location>
        <begin position="204"/>
        <end position="222"/>
    </location>
</feature>
<feature type="transmembrane region" description="Helical" evidence="5">
    <location>
        <begin position="102"/>
        <end position="120"/>
    </location>
</feature>
<evidence type="ECO:0008006" key="8">
    <source>
        <dbReference type="Google" id="ProtNLM"/>
    </source>
</evidence>
<evidence type="ECO:0000256" key="3">
    <source>
        <dbReference type="ARBA" id="ARBA00022989"/>
    </source>
</evidence>
<feature type="transmembrane region" description="Helical" evidence="5">
    <location>
        <begin position="173"/>
        <end position="192"/>
    </location>
</feature>
<dbReference type="FunCoup" id="E4XIX8">
    <property type="interactions" value="15"/>
</dbReference>
<reference evidence="6" key="1">
    <citation type="journal article" date="2010" name="Science">
        <title>Plasticity of animal genome architecture unmasked by rapid evolution of a pelagic tunicate.</title>
        <authorList>
            <person name="Denoeud F."/>
            <person name="Henriet S."/>
            <person name="Mungpakdee S."/>
            <person name="Aury J.M."/>
            <person name="Da Silva C."/>
            <person name="Brinkmann H."/>
            <person name="Mikhaleva J."/>
            <person name="Olsen L.C."/>
            <person name="Jubin C."/>
            <person name="Canestro C."/>
            <person name="Bouquet J.M."/>
            <person name="Danks G."/>
            <person name="Poulain J."/>
            <person name="Campsteijn C."/>
            <person name="Adamski M."/>
            <person name="Cross I."/>
            <person name="Yadetie F."/>
            <person name="Muffato M."/>
            <person name="Louis A."/>
            <person name="Butcher S."/>
            <person name="Tsagkogeorga G."/>
            <person name="Konrad A."/>
            <person name="Singh S."/>
            <person name="Jensen M.F."/>
            <person name="Cong E.H."/>
            <person name="Eikeseth-Otteraa H."/>
            <person name="Noel B."/>
            <person name="Anthouard V."/>
            <person name="Porcel B.M."/>
            <person name="Kachouri-Lafond R."/>
            <person name="Nishino A."/>
            <person name="Ugolini M."/>
            <person name="Chourrout P."/>
            <person name="Nishida H."/>
            <person name="Aasland R."/>
            <person name="Huzurbazar S."/>
            <person name="Westhof E."/>
            <person name="Delsuc F."/>
            <person name="Lehrach H."/>
            <person name="Reinhardt R."/>
            <person name="Weissenbach J."/>
            <person name="Roy S.W."/>
            <person name="Artiguenave F."/>
            <person name="Postlethwait J.H."/>
            <person name="Manak J.R."/>
            <person name="Thompson E.M."/>
            <person name="Jaillon O."/>
            <person name="Du Pasquier L."/>
            <person name="Boudinot P."/>
            <person name="Liberles D.A."/>
            <person name="Volff J.N."/>
            <person name="Philippe H."/>
            <person name="Lenhard B."/>
            <person name="Roest Crollius H."/>
            <person name="Wincker P."/>
            <person name="Chourrout D."/>
        </authorList>
    </citation>
    <scope>NUCLEOTIDE SEQUENCE [LARGE SCALE GENOMIC DNA]</scope>
</reference>
<dbReference type="AlphaFoldDB" id="E4XIX8"/>
<evidence type="ECO:0000256" key="1">
    <source>
        <dbReference type="ARBA" id="ARBA00004141"/>
    </source>
</evidence>
<proteinExistence type="predicted"/>
<evidence type="ECO:0000256" key="2">
    <source>
        <dbReference type="ARBA" id="ARBA00022692"/>
    </source>
</evidence>
<dbReference type="PANTHER" id="PTHR20661">
    <property type="entry name" value="PHOSPHATIDYLINOSITOL-GLYCAN BIOSYNTHESIS CLASS W PROTEIN"/>
    <property type="match status" value="1"/>
</dbReference>
<keyword evidence="2 5" id="KW-0812">Transmembrane</keyword>
<comment type="subcellular location">
    <subcellularLocation>
        <location evidence="1">Membrane</location>
        <topology evidence="1">Multi-pass membrane protein</topology>
    </subcellularLocation>
</comment>
<feature type="transmembrane region" description="Helical" evidence="5">
    <location>
        <begin position="6"/>
        <end position="25"/>
    </location>
</feature>
<protein>
    <recommendedName>
        <fullName evidence="8">Phosphatidylinositol-glycan biosynthesis class W protein</fullName>
    </recommendedName>
</protein>
<dbReference type="GO" id="GO:0016020">
    <property type="term" value="C:membrane"/>
    <property type="evidence" value="ECO:0007669"/>
    <property type="project" value="UniProtKB-SubCell"/>
</dbReference>
<name>E4XIX8_OIKDI</name>
<evidence type="ECO:0000313" key="7">
    <source>
        <dbReference type="Proteomes" id="UP000001307"/>
    </source>
</evidence>
<dbReference type="InParanoid" id="E4XIX8"/>
<feature type="transmembrane region" description="Helical" evidence="5">
    <location>
        <begin position="274"/>
        <end position="291"/>
    </location>
</feature>
<dbReference type="GO" id="GO:0032216">
    <property type="term" value="F:glucosaminyl-phosphatidylinositol O-acyltransferase activity"/>
    <property type="evidence" value="ECO:0007669"/>
    <property type="project" value="TreeGrafter"/>
</dbReference>
<feature type="transmembrane region" description="Helical" evidence="5">
    <location>
        <begin position="140"/>
        <end position="161"/>
    </location>
</feature>
<dbReference type="GO" id="GO:0006506">
    <property type="term" value="P:GPI anchor biosynthetic process"/>
    <property type="evidence" value="ECO:0007669"/>
    <property type="project" value="InterPro"/>
</dbReference>
<feature type="transmembrane region" description="Helical" evidence="5">
    <location>
        <begin position="72"/>
        <end position="95"/>
    </location>
</feature>
<accession>E4XIX8</accession>
<organism evidence="6">
    <name type="scientific">Oikopleura dioica</name>
    <name type="common">Tunicate</name>
    <dbReference type="NCBI Taxonomy" id="34765"/>
    <lineage>
        <taxon>Eukaryota</taxon>
        <taxon>Metazoa</taxon>
        <taxon>Chordata</taxon>
        <taxon>Tunicata</taxon>
        <taxon>Appendicularia</taxon>
        <taxon>Copelata</taxon>
        <taxon>Oikopleuridae</taxon>
        <taxon>Oikopleura</taxon>
    </lineage>
</organism>
<dbReference type="GO" id="GO:0005783">
    <property type="term" value="C:endoplasmic reticulum"/>
    <property type="evidence" value="ECO:0007669"/>
    <property type="project" value="TreeGrafter"/>
</dbReference>
<evidence type="ECO:0000256" key="4">
    <source>
        <dbReference type="ARBA" id="ARBA00023136"/>
    </source>
</evidence>
<dbReference type="Proteomes" id="UP000001307">
    <property type="component" value="Unassembled WGS sequence"/>
</dbReference>
<keyword evidence="7" id="KW-1185">Reference proteome</keyword>
<dbReference type="GO" id="GO:0072659">
    <property type="term" value="P:protein localization to plasma membrane"/>
    <property type="evidence" value="ECO:0007669"/>
    <property type="project" value="TreeGrafter"/>
</dbReference>
<keyword evidence="4 5" id="KW-0472">Membrane</keyword>